<dbReference type="InterPro" id="IPR022312">
    <property type="entry name" value="DNA_pol_X"/>
</dbReference>
<dbReference type="Pfam" id="PF14716">
    <property type="entry name" value="HHH_8"/>
    <property type="match status" value="1"/>
</dbReference>
<dbReference type="Pfam" id="PF14520">
    <property type="entry name" value="HHH_5"/>
    <property type="match status" value="1"/>
</dbReference>
<dbReference type="PANTHER" id="PTHR11276:SF28">
    <property type="entry name" value="DNA POLYMERASE LAMBDA"/>
    <property type="match status" value="1"/>
</dbReference>
<evidence type="ECO:0000259" key="1">
    <source>
        <dbReference type="Pfam" id="PF14716"/>
    </source>
</evidence>
<dbReference type="EMBL" id="UOES01000265">
    <property type="protein sequence ID" value="VAW27585.1"/>
    <property type="molecule type" value="Genomic_DNA"/>
</dbReference>
<reference evidence="2" key="1">
    <citation type="submission" date="2018-06" db="EMBL/GenBank/DDBJ databases">
        <authorList>
            <person name="Zhirakovskaya E."/>
        </authorList>
    </citation>
    <scope>NUCLEOTIDE SEQUENCE</scope>
</reference>
<dbReference type="SUPFAM" id="SSF158702">
    <property type="entry name" value="Sec63 N-terminal domain-like"/>
    <property type="match status" value="1"/>
</dbReference>
<name>A0A3B0U9F6_9ZZZZ</name>
<dbReference type="GO" id="GO:0003887">
    <property type="term" value="F:DNA-directed DNA polymerase activity"/>
    <property type="evidence" value="ECO:0007669"/>
    <property type="project" value="InterPro"/>
</dbReference>
<dbReference type="InterPro" id="IPR027421">
    <property type="entry name" value="DNA_pol_lamdba_lyase_dom_sf"/>
</dbReference>
<feature type="domain" description="Crossover junction endonuclease MUS81-like HHH" evidence="1">
    <location>
        <begin position="1"/>
        <end position="74"/>
    </location>
</feature>
<evidence type="ECO:0000313" key="2">
    <source>
        <dbReference type="EMBL" id="VAW27585.1"/>
    </source>
</evidence>
<organism evidence="2">
    <name type="scientific">hydrothermal vent metagenome</name>
    <dbReference type="NCBI Taxonomy" id="652676"/>
    <lineage>
        <taxon>unclassified sequences</taxon>
        <taxon>metagenomes</taxon>
        <taxon>ecological metagenomes</taxon>
    </lineage>
</organism>
<proteinExistence type="predicted"/>
<dbReference type="SUPFAM" id="SSF47802">
    <property type="entry name" value="DNA polymerase beta, N-terminal domain-like"/>
    <property type="match status" value="1"/>
</dbReference>
<protein>
    <recommendedName>
        <fullName evidence="1">Crossover junction endonuclease MUS81-like HHH domain-containing protein</fullName>
    </recommendedName>
</protein>
<dbReference type="GO" id="GO:0006281">
    <property type="term" value="P:DNA repair"/>
    <property type="evidence" value="ECO:0007669"/>
    <property type="project" value="InterPro"/>
</dbReference>
<feature type="non-terminal residue" evidence="2">
    <location>
        <position position="185"/>
    </location>
</feature>
<dbReference type="Gene3D" id="1.10.150.110">
    <property type="entry name" value="DNA polymerase beta, N-terminal domain-like"/>
    <property type="match status" value="1"/>
</dbReference>
<sequence>MKNKDIIKLLSSTASFMQLHGKNDFKIKSYTNAVYNLERISQKLERLNLTELEDIEGVGKSIAKAINEINETGNYDKLANLKKNTPSDLLRLMKLRGIGAKKLNTLWFELGIDSIELLSEAISKGNLKKLKGFGDKTIKNISDVLAFAKETEGFIHYANAEQLANEIKLKVEKEIPDVKIEFAGK</sequence>
<dbReference type="Gene3D" id="1.10.150.20">
    <property type="entry name" value="5' to 3' exonuclease, C-terminal subdomain"/>
    <property type="match status" value="1"/>
</dbReference>
<dbReference type="AlphaFoldDB" id="A0A3B0U9F6"/>
<dbReference type="GO" id="GO:0003677">
    <property type="term" value="F:DNA binding"/>
    <property type="evidence" value="ECO:0007669"/>
    <property type="project" value="InterPro"/>
</dbReference>
<dbReference type="InterPro" id="IPR010996">
    <property type="entry name" value="HHH_MUS81"/>
</dbReference>
<dbReference type="PANTHER" id="PTHR11276">
    <property type="entry name" value="DNA POLYMERASE TYPE-X FAMILY MEMBER"/>
    <property type="match status" value="1"/>
</dbReference>
<gene>
    <name evidence="2" type="ORF">MNBD_BACTEROID06-817</name>
</gene>
<accession>A0A3B0U9F6</accession>